<dbReference type="NCBIfam" id="TIGR01700">
    <property type="entry name" value="PNPH"/>
    <property type="match status" value="1"/>
</dbReference>
<evidence type="ECO:0000313" key="9">
    <source>
        <dbReference type="Proteomes" id="UP001416858"/>
    </source>
</evidence>
<dbReference type="InterPro" id="IPR018099">
    <property type="entry name" value="Purine_phosphorylase-2_CS"/>
</dbReference>
<dbReference type="PANTHER" id="PTHR11904">
    <property type="entry name" value="METHYLTHIOADENOSINE/PURINE NUCLEOSIDE PHOSPHORYLASE"/>
    <property type="match status" value="1"/>
</dbReference>
<dbReference type="EC" id="2.4.2.1" evidence="6"/>
<proteinExistence type="inferred from homology"/>
<dbReference type="Gene3D" id="3.40.50.1580">
    <property type="entry name" value="Nucleoside phosphorylase domain"/>
    <property type="match status" value="1"/>
</dbReference>
<comment type="subunit">
    <text evidence="3">Homotrimer.</text>
</comment>
<comment type="pathway">
    <text evidence="1 6">Purine metabolism; purine nucleoside salvage.</text>
</comment>
<dbReference type="InterPro" id="IPR011268">
    <property type="entry name" value="Purine_phosphorylase"/>
</dbReference>
<organism evidence="8 9">
    <name type="scientific">Novipirellula caenicola</name>
    <dbReference type="NCBI Taxonomy" id="1536901"/>
    <lineage>
        <taxon>Bacteria</taxon>
        <taxon>Pseudomonadati</taxon>
        <taxon>Planctomycetota</taxon>
        <taxon>Planctomycetia</taxon>
        <taxon>Pirellulales</taxon>
        <taxon>Pirellulaceae</taxon>
        <taxon>Novipirellula</taxon>
    </lineage>
</organism>
<keyword evidence="5 6" id="KW-0808">Transferase</keyword>
<dbReference type="InterPro" id="IPR011270">
    <property type="entry name" value="Pur_Nuc_Pase_Ino/Guo-sp"/>
</dbReference>
<evidence type="ECO:0000256" key="1">
    <source>
        <dbReference type="ARBA" id="ARBA00005058"/>
    </source>
</evidence>
<reference evidence="8 9" key="1">
    <citation type="submission" date="2024-02" db="EMBL/GenBank/DDBJ databases">
        <title>Rhodopirellula caenicola NBRC 110016.</title>
        <authorList>
            <person name="Ichikawa N."/>
            <person name="Katano-Makiyama Y."/>
            <person name="Hidaka K."/>
        </authorList>
    </citation>
    <scope>NUCLEOTIDE SEQUENCE [LARGE SCALE GENOMIC DNA]</scope>
    <source>
        <strain evidence="8 9">NBRC 110016</strain>
    </source>
</reference>
<dbReference type="Proteomes" id="UP001416858">
    <property type="component" value="Unassembled WGS sequence"/>
</dbReference>
<evidence type="ECO:0000313" key="8">
    <source>
        <dbReference type="EMBL" id="GAA5508367.1"/>
    </source>
</evidence>
<evidence type="ECO:0000256" key="2">
    <source>
        <dbReference type="ARBA" id="ARBA00006751"/>
    </source>
</evidence>
<protein>
    <recommendedName>
        <fullName evidence="6">Purine nucleoside phosphorylase</fullName>
        <ecNumber evidence="6">2.4.2.1</ecNumber>
    </recommendedName>
    <alternativeName>
        <fullName evidence="6">Inosine-guanosine phosphorylase</fullName>
    </alternativeName>
</protein>
<accession>A0ABP9VT79</accession>
<name>A0ABP9VT79_9BACT</name>
<dbReference type="EMBL" id="BAABRO010000009">
    <property type="protein sequence ID" value="GAA5508367.1"/>
    <property type="molecule type" value="Genomic_DNA"/>
</dbReference>
<dbReference type="NCBIfam" id="TIGR01697">
    <property type="entry name" value="PNPH-PUNA-XAPA"/>
    <property type="match status" value="1"/>
</dbReference>
<dbReference type="SUPFAM" id="SSF53167">
    <property type="entry name" value="Purine and uridine phosphorylases"/>
    <property type="match status" value="1"/>
</dbReference>
<keyword evidence="4 6" id="KW-0328">Glycosyltransferase</keyword>
<feature type="domain" description="Nucleoside phosphorylase" evidence="7">
    <location>
        <begin position="54"/>
        <end position="300"/>
    </location>
</feature>
<comment type="similarity">
    <text evidence="2 6">Belongs to the PNP/MTAP phosphorylase family.</text>
</comment>
<evidence type="ECO:0000256" key="6">
    <source>
        <dbReference type="PIRNR" id="PIRNR000477"/>
    </source>
</evidence>
<dbReference type="PANTHER" id="PTHR11904:SF9">
    <property type="entry name" value="PURINE NUCLEOSIDE PHOSPHORYLASE-RELATED"/>
    <property type="match status" value="1"/>
</dbReference>
<comment type="caution">
    <text evidence="8">The sequence shown here is derived from an EMBL/GenBank/DDBJ whole genome shotgun (WGS) entry which is preliminary data.</text>
</comment>
<dbReference type="NCBIfam" id="NF006054">
    <property type="entry name" value="PRK08202.1"/>
    <property type="match status" value="1"/>
</dbReference>
<evidence type="ECO:0000256" key="3">
    <source>
        <dbReference type="ARBA" id="ARBA00011233"/>
    </source>
</evidence>
<dbReference type="Pfam" id="PF01048">
    <property type="entry name" value="PNP_UDP_1"/>
    <property type="match status" value="1"/>
</dbReference>
<dbReference type="InterPro" id="IPR000845">
    <property type="entry name" value="Nucleoside_phosphorylase_d"/>
</dbReference>
<sequence>MVADDARARYDTDLRLARPFLFCLLFDDTAMLDLFDKIEDACKKIRSEFSKTPKVGIILGTGLGGLAEQIEVEASFEYGDIPHFPTSTATSHRGRLVCGQLAGVPVVAMEGRFHQYEGYPLKQITLPVRVFKALGAEMLVVSNACGGLNPYFSNGDIMVIEDQINLMGDNPLIGVNDDRLGPRFPDMCEPYDQQWIDRTMELARRESIPIHKGVFVAVTGPNLETRAEYRFLRMIGADVVGMSTVPETIVAVHCGLKVVGLSVITDMCLPDALKPADVSEIIATANAAAPKLETLVRGIVSEAGQVRIA</sequence>
<evidence type="ECO:0000256" key="5">
    <source>
        <dbReference type="ARBA" id="ARBA00022679"/>
    </source>
</evidence>
<dbReference type="InterPro" id="IPR035994">
    <property type="entry name" value="Nucleoside_phosphorylase_sf"/>
</dbReference>
<gene>
    <name evidence="8" type="primary">punA_1</name>
    <name evidence="8" type="ORF">Rcae01_03833</name>
</gene>
<keyword evidence="9" id="KW-1185">Reference proteome</keyword>
<evidence type="ECO:0000256" key="4">
    <source>
        <dbReference type="ARBA" id="ARBA00022676"/>
    </source>
</evidence>
<evidence type="ECO:0000259" key="7">
    <source>
        <dbReference type="Pfam" id="PF01048"/>
    </source>
</evidence>
<comment type="function">
    <text evidence="6">The purine nucleoside phosphorylases catalyze the phosphorolytic breakdown of the N-glycosidic bond in the beta-(deoxy)ribonucleoside molecules, with the formation of the corresponding free purine bases and pentose-1-phosphate.</text>
</comment>
<dbReference type="PIRSF" id="PIRSF000477">
    <property type="entry name" value="PurNPase"/>
    <property type="match status" value="1"/>
</dbReference>
<dbReference type="CDD" id="cd09009">
    <property type="entry name" value="PNP-EcPNPII_like"/>
    <property type="match status" value="1"/>
</dbReference>
<dbReference type="PROSITE" id="PS01240">
    <property type="entry name" value="PNP_MTAP_2"/>
    <property type="match status" value="1"/>
</dbReference>